<dbReference type="AlphaFoldDB" id="U7V7Q1"/>
<dbReference type="HOGENOM" id="CLU_2467086_0_0_11"/>
<name>U7V7Q1_9MICC</name>
<sequence length="88" mass="9156">MTPHARQVVLGSQVGCIFGAVQQNRLAGGGADGPGTGEGLAKERIHQRGFTGTSGAAHNHGEWSIQAASTRQNIVIKLFIGRTNTFTG</sequence>
<dbReference type="EMBL" id="AXZG01000008">
    <property type="protein sequence ID" value="ERT67561.1"/>
    <property type="molecule type" value="Genomic_DNA"/>
</dbReference>
<organism evidence="1 2">
    <name type="scientific">Rothia aeria F0184</name>
    <dbReference type="NCBI Taxonomy" id="888019"/>
    <lineage>
        <taxon>Bacteria</taxon>
        <taxon>Bacillati</taxon>
        <taxon>Actinomycetota</taxon>
        <taxon>Actinomycetes</taxon>
        <taxon>Micrococcales</taxon>
        <taxon>Micrococcaceae</taxon>
        <taxon>Rothia</taxon>
    </lineage>
</organism>
<evidence type="ECO:0000313" key="2">
    <source>
        <dbReference type="Proteomes" id="UP000017174"/>
    </source>
</evidence>
<reference evidence="1 2" key="1">
    <citation type="submission" date="2013-08" db="EMBL/GenBank/DDBJ databases">
        <authorList>
            <person name="Weinstock G."/>
            <person name="Sodergren E."/>
            <person name="Wylie T."/>
            <person name="Fulton L."/>
            <person name="Fulton R."/>
            <person name="Fronick C."/>
            <person name="O'Laughlin M."/>
            <person name="Godfrey J."/>
            <person name="Miner T."/>
            <person name="Herter B."/>
            <person name="Appelbaum E."/>
            <person name="Cordes M."/>
            <person name="Lek S."/>
            <person name="Wollam A."/>
            <person name="Pepin K.H."/>
            <person name="Palsikar V.B."/>
            <person name="Mitreva M."/>
            <person name="Wilson R.K."/>
        </authorList>
    </citation>
    <scope>NUCLEOTIDE SEQUENCE [LARGE SCALE GENOMIC DNA]</scope>
    <source>
        <strain evidence="1 2">F0184</strain>
    </source>
</reference>
<proteinExistence type="predicted"/>
<comment type="caution">
    <text evidence="1">The sequence shown here is derived from an EMBL/GenBank/DDBJ whole genome shotgun (WGS) entry which is preliminary data.</text>
</comment>
<gene>
    <name evidence="1" type="ORF">HMPREF0742_00148</name>
</gene>
<accession>U7V7Q1</accession>
<evidence type="ECO:0000313" key="1">
    <source>
        <dbReference type="EMBL" id="ERT67561.1"/>
    </source>
</evidence>
<dbReference type="Proteomes" id="UP000017174">
    <property type="component" value="Unassembled WGS sequence"/>
</dbReference>
<protein>
    <submittedName>
        <fullName evidence="1">Uncharacterized protein</fullName>
    </submittedName>
</protein>